<dbReference type="SUPFAM" id="SSF81383">
    <property type="entry name" value="F-box domain"/>
    <property type="match status" value="1"/>
</dbReference>
<name>A0AAD8QY77_LOLMU</name>
<keyword evidence="4" id="KW-1185">Reference proteome</keyword>
<feature type="compositionally biased region" description="Basic residues" evidence="1">
    <location>
        <begin position="10"/>
        <end position="22"/>
    </location>
</feature>
<reference evidence="3" key="1">
    <citation type="submission" date="2023-07" db="EMBL/GenBank/DDBJ databases">
        <title>A chromosome-level genome assembly of Lolium multiflorum.</title>
        <authorList>
            <person name="Chen Y."/>
            <person name="Copetti D."/>
            <person name="Kolliker R."/>
            <person name="Studer B."/>
        </authorList>
    </citation>
    <scope>NUCLEOTIDE SEQUENCE</scope>
    <source>
        <strain evidence="3">02402/16</strain>
        <tissue evidence="3">Leaf</tissue>
    </source>
</reference>
<evidence type="ECO:0000313" key="4">
    <source>
        <dbReference type="Proteomes" id="UP001231189"/>
    </source>
</evidence>
<evidence type="ECO:0000313" key="3">
    <source>
        <dbReference type="EMBL" id="KAK1610089.1"/>
    </source>
</evidence>
<sequence>MGVASSSSQRRNRPGHRRRHTLSRPLHQLASPVRPPVSASSSGAATMDPPCKQDEEESAPSSLPEELIEDIFARMPAKSAQRCRCLSRAWAATLSSDQYRTIPPPFPSHLTWMISSLLKSWYSLAQTIHHGLGHEVGNAEVQWMSSSCGLLQSSSHHTEDVLPAKHHLHILHGHAQVTHNVCKMSKVINYLLLPVQLRDTMNLCPNV</sequence>
<feature type="domain" description="F-box" evidence="2">
    <location>
        <begin position="63"/>
        <end position="102"/>
    </location>
</feature>
<comment type="caution">
    <text evidence="3">The sequence shown here is derived from an EMBL/GenBank/DDBJ whole genome shotgun (WGS) entry which is preliminary data.</text>
</comment>
<protein>
    <recommendedName>
        <fullName evidence="2">F-box domain-containing protein</fullName>
    </recommendedName>
</protein>
<organism evidence="3 4">
    <name type="scientific">Lolium multiflorum</name>
    <name type="common">Italian ryegrass</name>
    <name type="synonym">Lolium perenne subsp. multiflorum</name>
    <dbReference type="NCBI Taxonomy" id="4521"/>
    <lineage>
        <taxon>Eukaryota</taxon>
        <taxon>Viridiplantae</taxon>
        <taxon>Streptophyta</taxon>
        <taxon>Embryophyta</taxon>
        <taxon>Tracheophyta</taxon>
        <taxon>Spermatophyta</taxon>
        <taxon>Magnoliopsida</taxon>
        <taxon>Liliopsida</taxon>
        <taxon>Poales</taxon>
        <taxon>Poaceae</taxon>
        <taxon>BOP clade</taxon>
        <taxon>Pooideae</taxon>
        <taxon>Poodae</taxon>
        <taxon>Poeae</taxon>
        <taxon>Poeae Chloroplast Group 2 (Poeae type)</taxon>
        <taxon>Loliodinae</taxon>
        <taxon>Loliinae</taxon>
        <taxon>Lolium</taxon>
    </lineage>
</organism>
<dbReference type="InterPro" id="IPR001810">
    <property type="entry name" value="F-box_dom"/>
</dbReference>
<gene>
    <name evidence="3" type="ORF">QYE76_033762</name>
</gene>
<feature type="compositionally biased region" description="Low complexity" evidence="1">
    <location>
        <begin position="30"/>
        <end position="45"/>
    </location>
</feature>
<dbReference type="Pfam" id="PF00646">
    <property type="entry name" value="F-box"/>
    <property type="match status" value="1"/>
</dbReference>
<dbReference type="InterPro" id="IPR036047">
    <property type="entry name" value="F-box-like_dom_sf"/>
</dbReference>
<proteinExistence type="predicted"/>
<dbReference type="EMBL" id="JAUUTY010000007">
    <property type="protein sequence ID" value="KAK1610089.1"/>
    <property type="molecule type" value="Genomic_DNA"/>
</dbReference>
<evidence type="ECO:0000256" key="1">
    <source>
        <dbReference type="SAM" id="MobiDB-lite"/>
    </source>
</evidence>
<dbReference type="Gene3D" id="1.20.1280.50">
    <property type="match status" value="1"/>
</dbReference>
<dbReference type="SMART" id="SM00256">
    <property type="entry name" value="FBOX"/>
    <property type="match status" value="1"/>
</dbReference>
<feature type="region of interest" description="Disordered" evidence="1">
    <location>
        <begin position="1"/>
        <end position="63"/>
    </location>
</feature>
<dbReference type="AlphaFoldDB" id="A0AAD8QY77"/>
<accession>A0AAD8QY77</accession>
<evidence type="ECO:0000259" key="2">
    <source>
        <dbReference type="SMART" id="SM00256"/>
    </source>
</evidence>
<dbReference type="Proteomes" id="UP001231189">
    <property type="component" value="Unassembled WGS sequence"/>
</dbReference>